<dbReference type="AlphaFoldDB" id="E4YZL8"/>
<protein>
    <submittedName>
        <fullName evidence="2">Uncharacterized protein</fullName>
    </submittedName>
</protein>
<name>E4YZL8_OIKDI</name>
<evidence type="ECO:0000256" key="1">
    <source>
        <dbReference type="SAM" id="SignalP"/>
    </source>
</evidence>
<accession>E4YZL8</accession>
<feature type="signal peptide" evidence="1">
    <location>
        <begin position="1"/>
        <end position="29"/>
    </location>
</feature>
<keyword evidence="1" id="KW-0732">Signal</keyword>
<dbReference type="EMBL" id="FN656164">
    <property type="protein sequence ID" value="CBY40896.1"/>
    <property type="molecule type" value="Genomic_DNA"/>
</dbReference>
<feature type="non-terminal residue" evidence="2">
    <location>
        <position position="1"/>
    </location>
</feature>
<organism evidence="2">
    <name type="scientific">Oikopleura dioica</name>
    <name type="common">Tunicate</name>
    <dbReference type="NCBI Taxonomy" id="34765"/>
    <lineage>
        <taxon>Eukaryota</taxon>
        <taxon>Metazoa</taxon>
        <taxon>Chordata</taxon>
        <taxon>Tunicata</taxon>
        <taxon>Appendicularia</taxon>
        <taxon>Copelata</taxon>
        <taxon>Oikopleuridae</taxon>
        <taxon>Oikopleura</taxon>
    </lineage>
</organism>
<dbReference type="Proteomes" id="UP000011014">
    <property type="component" value="Unassembled WGS sequence"/>
</dbReference>
<reference evidence="2" key="1">
    <citation type="journal article" date="2010" name="Science">
        <title>Plasticity of animal genome architecture unmasked by rapid evolution of a pelagic tunicate.</title>
        <authorList>
            <person name="Denoeud F."/>
            <person name="Henriet S."/>
            <person name="Mungpakdee S."/>
            <person name="Aury J.M."/>
            <person name="Da Silva C."/>
            <person name="Brinkmann H."/>
            <person name="Mikhaleva J."/>
            <person name="Olsen L.C."/>
            <person name="Jubin C."/>
            <person name="Canestro C."/>
            <person name="Bouquet J.M."/>
            <person name="Danks G."/>
            <person name="Poulain J."/>
            <person name="Campsteijn C."/>
            <person name="Adamski M."/>
            <person name="Cross I."/>
            <person name="Yadetie F."/>
            <person name="Muffato M."/>
            <person name="Louis A."/>
            <person name="Butcher S."/>
            <person name="Tsagkogeorga G."/>
            <person name="Konrad A."/>
            <person name="Singh S."/>
            <person name="Jensen M.F."/>
            <person name="Cong E.H."/>
            <person name="Eikeseth-Otteraa H."/>
            <person name="Noel B."/>
            <person name="Anthouard V."/>
            <person name="Porcel B.M."/>
            <person name="Kachouri-Lafond R."/>
            <person name="Nishino A."/>
            <person name="Ugolini M."/>
            <person name="Chourrout P."/>
            <person name="Nishida H."/>
            <person name="Aasland R."/>
            <person name="Huzurbazar S."/>
            <person name="Westhof E."/>
            <person name="Delsuc F."/>
            <person name="Lehrach H."/>
            <person name="Reinhardt R."/>
            <person name="Weissenbach J."/>
            <person name="Roy S.W."/>
            <person name="Artiguenave F."/>
            <person name="Postlethwait J.H."/>
            <person name="Manak J.R."/>
            <person name="Thompson E.M."/>
            <person name="Jaillon O."/>
            <person name="Du Pasquier L."/>
            <person name="Boudinot P."/>
            <person name="Liberles D.A."/>
            <person name="Volff J.N."/>
            <person name="Philippe H."/>
            <person name="Lenhard B."/>
            <person name="Roest Crollius H."/>
            <person name="Wincker P."/>
            <person name="Chourrout D."/>
        </authorList>
    </citation>
    <scope>NUCLEOTIDE SEQUENCE [LARGE SCALE GENOMIC DNA]</scope>
</reference>
<gene>
    <name evidence="2" type="ORF">GSOID_T00022938001</name>
</gene>
<feature type="chain" id="PRO_5003194184" evidence="1">
    <location>
        <begin position="30"/>
        <end position="65"/>
    </location>
</feature>
<evidence type="ECO:0000313" key="2">
    <source>
        <dbReference type="EMBL" id="CBY40896.1"/>
    </source>
</evidence>
<sequence>EPNKRSTSTLKQNAWLFLVLKHLRQLLFAWSKPRSTSSSSCRPTLTCGFCEPSLHFLKVHLQVQL</sequence>
<proteinExistence type="predicted"/>